<proteinExistence type="predicted"/>
<feature type="region of interest" description="Disordered" evidence="1">
    <location>
        <begin position="1"/>
        <end position="86"/>
    </location>
</feature>
<comment type="caution">
    <text evidence="2">The sequence shown here is derived from an EMBL/GenBank/DDBJ whole genome shotgun (WGS) entry which is preliminary data.</text>
</comment>
<evidence type="ECO:0000313" key="2">
    <source>
        <dbReference type="EMBL" id="GLK11705.1"/>
    </source>
</evidence>
<feature type="compositionally biased region" description="Basic and acidic residues" evidence="1">
    <location>
        <begin position="77"/>
        <end position="86"/>
    </location>
</feature>
<reference evidence="2" key="2">
    <citation type="submission" date="2023-01" db="EMBL/GenBank/DDBJ databases">
        <authorList>
            <person name="Sun Q."/>
            <person name="Evtushenko L."/>
        </authorList>
    </citation>
    <scope>NUCLEOTIDE SEQUENCE</scope>
    <source>
        <strain evidence="2">VKM Ac-2007</strain>
    </source>
</reference>
<evidence type="ECO:0000256" key="1">
    <source>
        <dbReference type="SAM" id="MobiDB-lite"/>
    </source>
</evidence>
<organism evidence="2 3">
    <name type="scientific">Streptosporangium carneum</name>
    <dbReference type="NCBI Taxonomy" id="47481"/>
    <lineage>
        <taxon>Bacteria</taxon>
        <taxon>Bacillati</taxon>
        <taxon>Actinomycetota</taxon>
        <taxon>Actinomycetes</taxon>
        <taxon>Streptosporangiales</taxon>
        <taxon>Streptosporangiaceae</taxon>
        <taxon>Streptosporangium</taxon>
    </lineage>
</organism>
<name>A0A9W6I689_9ACTN</name>
<dbReference type="Proteomes" id="UP001143474">
    <property type="component" value="Unassembled WGS sequence"/>
</dbReference>
<protein>
    <submittedName>
        <fullName evidence="2">Uncharacterized protein</fullName>
    </submittedName>
</protein>
<reference evidence="2" key="1">
    <citation type="journal article" date="2014" name="Int. J. Syst. Evol. Microbiol.">
        <title>Complete genome sequence of Corynebacterium casei LMG S-19264T (=DSM 44701T), isolated from a smear-ripened cheese.</title>
        <authorList>
            <consortium name="US DOE Joint Genome Institute (JGI-PGF)"/>
            <person name="Walter F."/>
            <person name="Albersmeier A."/>
            <person name="Kalinowski J."/>
            <person name="Ruckert C."/>
        </authorList>
    </citation>
    <scope>NUCLEOTIDE SEQUENCE</scope>
    <source>
        <strain evidence="2">VKM Ac-2007</strain>
    </source>
</reference>
<evidence type="ECO:0000313" key="3">
    <source>
        <dbReference type="Proteomes" id="UP001143474"/>
    </source>
</evidence>
<accession>A0A9W6I689</accession>
<dbReference type="AlphaFoldDB" id="A0A9W6I689"/>
<keyword evidence="3" id="KW-1185">Reference proteome</keyword>
<gene>
    <name evidence="2" type="ORF">GCM10017600_51120</name>
</gene>
<sequence>MLSKQQCECPDLHIYHRTRHPGSPDGSHGRVREPEPPVTNRPPDVEAQTPLRAWTPLRTNHKFRIPPHEPSSAGHHPRTDLHAYIT</sequence>
<dbReference type="EMBL" id="BSEV01000012">
    <property type="protein sequence ID" value="GLK11705.1"/>
    <property type="molecule type" value="Genomic_DNA"/>
</dbReference>